<gene>
    <name evidence="6" type="ORF">HMPREF9013_0714</name>
</gene>
<dbReference type="STRING" id="679192.HMPREF9013_0714"/>
<dbReference type="Gene3D" id="3.40.50.1980">
    <property type="entry name" value="Nitrogenase molybdenum iron protein domain"/>
    <property type="match status" value="2"/>
</dbReference>
<dbReference type="eggNOG" id="COG0803">
    <property type="taxonomic scope" value="Bacteria"/>
</dbReference>
<sequence length="331" mass="38209">MNKKIKKASLILALCVSVVFGGCQAKKKKIAYTVYPVEYLLKIIGQDQLDMVSIQQKGAINVQSSTRSAQTSSILSQAGIYFHIGSLEPYGSVLKEELDSYSRLKKIDLSNGNAVYDFGRYRTEVKNGKEVTHVENYYEDASFQLVDTHKRDLYLWLVPITMLSMAKTIHQNLVELYPERKKLYDQHLAFLENELISLDAKYQDLANQLVKEKKRIAFVSVTSSFGSWQKAYGFEIYPLVLSKYGVLPNRKQLDFIKEKIKQNKVHYIVHEENLSQEMEDLYQKVKKELNLKEVSLSNLSSKPVTDKNKQKDYVSIMYENYNHLVNMVESK</sequence>
<name>D2MNQ3_9FIRM</name>
<dbReference type="RefSeq" id="WP_006627121.1">
    <property type="nucleotide sequence ID" value="NZ_ADFR01000007.1"/>
</dbReference>
<evidence type="ECO:0000256" key="3">
    <source>
        <dbReference type="ARBA" id="ARBA00022729"/>
    </source>
</evidence>
<keyword evidence="3 5" id="KW-0732">Signal</keyword>
<evidence type="ECO:0000256" key="5">
    <source>
        <dbReference type="SAM" id="SignalP"/>
    </source>
</evidence>
<dbReference type="PANTHER" id="PTHR42953">
    <property type="entry name" value="HIGH-AFFINITY ZINC UPTAKE SYSTEM PROTEIN ZNUA-RELATED"/>
    <property type="match status" value="1"/>
</dbReference>
<dbReference type="InterPro" id="IPR006127">
    <property type="entry name" value="ZnuA-like"/>
</dbReference>
<keyword evidence="7" id="KW-1185">Reference proteome</keyword>
<dbReference type="PROSITE" id="PS51257">
    <property type="entry name" value="PROKAR_LIPOPROTEIN"/>
    <property type="match status" value="1"/>
</dbReference>
<keyword evidence="4" id="KW-0175">Coiled coil</keyword>
<organism evidence="6 7">
    <name type="scientific">Bulleidia extructa W1219</name>
    <dbReference type="NCBI Taxonomy" id="679192"/>
    <lineage>
        <taxon>Bacteria</taxon>
        <taxon>Bacillati</taxon>
        <taxon>Bacillota</taxon>
        <taxon>Erysipelotrichia</taxon>
        <taxon>Erysipelotrichales</taxon>
        <taxon>Erysipelotrichaceae</taxon>
        <taxon>Bulleidia</taxon>
    </lineage>
</organism>
<dbReference type="PANTHER" id="PTHR42953:SF3">
    <property type="entry name" value="HIGH-AFFINITY ZINC UPTAKE SYSTEM PROTEIN ZNUA"/>
    <property type="match status" value="1"/>
</dbReference>
<reference evidence="7" key="1">
    <citation type="submission" date="2009-12" db="EMBL/GenBank/DDBJ databases">
        <title>Sequence of Clostridiales genomosp. BVAB3 str. UPII9-5.</title>
        <authorList>
            <person name="Madupu R."/>
            <person name="Durkin A.S."/>
            <person name="Torralba M."/>
            <person name="Methe B."/>
            <person name="Sutton G.G."/>
            <person name="Strausberg R.L."/>
            <person name="Nelson K.E."/>
        </authorList>
    </citation>
    <scope>NUCLEOTIDE SEQUENCE [LARGE SCALE GENOMIC DNA]</scope>
    <source>
        <strain evidence="7">W1219</strain>
    </source>
</reference>
<accession>D2MNQ3</accession>
<evidence type="ECO:0000256" key="1">
    <source>
        <dbReference type="ARBA" id="ARBA00011028"/>
    </source>
</evidence>
<comment type="similarity">
    <text evidence="1">Belongs to the bacterial solute-binding protein 9 family.</text>
</comment>
<dbReference type="GO" id="GO:0046872">
    <property type="term" value="F:metal ion binding"/>
    <property type="evidence" value="ECO:0007669"/>
    <property type="project" value="InterPro"/>
</dbReference>
<feature type="chain" id="PRO_5003033973" evidence="5">
    <location>
        <begin position="26"/>
        <end position="331"/>
    </location>
</feature>
<dbReference type="SUPFAM" id="SSF53807">
    <property type="entry name" value="Helical backbone' metal receptor"/>
    <property type="match status" value="1"/>
</dbReference>
<comment type="caution">
    <text evidence="6">The sequence shown here is derived from an EMBL/GenBank/DDBJ whole genome shotgun (WGS) entry which is preliminary data.</text>
</comment>
<protein>
    <submittedName>
        <fullName evidence="6">ABC transporter, substrate-binding protein</fullName>
    </submittedName>
</protein>
<proteinExistence type="inferred from homology"/>
<evidence type="ECO:0000313" key="6">
    <source>
        <dbReference type="EMBL" id="EFC05789.1"/>
    </source>
</evidence>
<dbReference type="Proteomes" id="UP000005017">
    <property type="component" value="Unassembled WGS sequence"/>
</dbReference>
<dbReference type="AlphaFoldDB" id="D2MNQ3"/>
<evidence type="ECO:0000256" key="4">
    <source>
        <dbReference type="SAM" id="Coils"/>
    </source>
</evidence>
<evidence type="ECO:0000313" key="7">
    <source>
        <dbReference type="Proteomes" id="UP000005017"/>
    </source>
</evidence>
<keyword evidence="2" id="KW-0813">Transport</keyword>
<dbReference type="InterPro" id="IPR050492">
    <property type="entry name" value="Bact_metal-bind_prot9"/>
</dbReference>
<dbReference type="GO" id="GO:0030001">
    <property type="term" value="P:metal ion transport"/>
    <property type="evidence" value="ECO:0007669"/>
    <property type="project" value="InterPro"/>
</dbReference>
<dbReference type="Pfam" id="PF01297">
    <property type="entry name" value="ZnuA"/>
    <property type="match status" value="1"/>
</dbReference>
<feature type="coiled-coil region" evidence="4">
    <location>
        <begin position="188"/>
        <end position="215"/>
    </location>
</feature>
<feature type="signal peptide" evidence="5">
    <location>
        <begin position="1"/>
        <end position="25"/>
    </location>
</feature>
<dbReference type="EMBL" id="ADFR01000007">
    <property type="protein sequence ID" value="EFC05789.1"/>
    <property type="molecule type" value="Genomic_DNA"/>
</dbReference>
<evidence type="ECO:0000256" key="2">
    <source>
        <dbReference type="ARBA" id="ARBA00022448"/>
    </source>
</evidence>